<evidence type="ECO:0000313" key="2">
    <source>
        <dbReference type="Proteomes" id="UP000710849"/>
    </source>
</evidence>
<keyword evidence="2" id="KW-1185">Reference proteome</keyword>
<reference evidence="1 2" key="1">
    <citation type="journal article" date="2020" name="Genome Biol. Evol.">
        <title>Comparative genomics of Sclerotiniaceae.</title>
        <authorList>
            <person name="Valero Jimenez C.A."/>
            <person name="Steentjes M."/>
            <person name="Scholten O.E."/>
            <person name="Van Kan J.A.L."/>
        </authorList>
    </citation>
    <scope>NUCLEOTIDE SEQUENCE [LARGE SCALE GENOMIC DNA]</scope>
    <source>
        <strain evidence="1 2">MUCL 94</strain>
    </source>
</reference>
<accession>A0A9P5I059</accession>
<name>A0A9P5I059_9HELO</name>
<gene>
    <name evidence="1" type="ORF">EAE97_011681</name>
</gene>
<dbReference type="Gene3D" id="3.40.50.720">
    <property type="entry name" value="NAD(P)-binding Rossmann-like Domain"/>
    <property type="match status" value="1"/>
</dbReference>
<dbReference type="GeneID" id="62155269"/>
<organism evidence="1 2">
    <name type="scientific">Botrytis byssoidea</name>
    <dbReference type="NCBI Taxonomy" id="139641"/>
    <lineage>
        <taxon>Eukaryota</taxon>
        <taxon>Fungi</taxon>
        <taxon>Dikarya</taxon>
        <taxon>Ascomycota</taxon>
        <taxon>Pezizomycotina</taxon>
        <taxon>Leotiomycetes</taxon>
        <taxon>Helotiales</taxon>
        <taxon>Sclerotiniaceae</taxon>
        <taxon>Botrytis</taxon>
    </lineage>
</organism>
<dbReference type="EMBL" id="RCSW01000040">
    <property type="protein sequence ID" value="KAF7919349.1"/>
    <property type="molecule type" value="Genomic_DNA"/>
</dbReference>
<proteinExistence type="predicted"/>
<dbReference type="Proteomes" id="UP000710849">
    <property type="component" value="Unassembled WGS sequence"/>
</dbReference>
<evidence type="ECO:0000313" key="1">
    <source>
        <dbReference type="EMBL" id="KAF7919349.1"/>
    </source>
</evidence>
<dbReference type="RefSeq" id="XP_038726944.1">
    <property type="nucleotide sequence ID" value="XM_038882196.1"/>
</dbReference>
<sequence>MVASVISPEATKFLMISFPATRRKKAPWWDNSDYHNFLDETRAYLEIAKKKLNADEYLAVMAKQRNDDSPSPFQAIGLRPIWLTNAPRCKTYLGKTKFSGRVSRADVAVVAASLLSRNDTSGWFDLIDGNDDIESAVDIAVQYNLNSIDMEDLEQIHREAR</sequence>
<comment type="caution">
    <text evidence="1">The sequence shown here is derived from an EMBL/GenBank/DDBJ whole genome shotgun (WGS) entry which is preliminary data.</text>
</comment>
<dbReference type="AlphaFoldDB" id="A0A9P5I059"/>
<protein>
    <submittedName>
        <fullName evidence="1">Uncharacterized protein</fullName>
    </submittedName>
</protein>